<evidence type="ECO:0000313" key="1">
    <source>
        <dbReference type="EMBL" id="TGY76852.1"/>
    </source>
</evidence>
<evidence type="ECO:0000313" key="2">
    <source>
        <dbReference type="Proteomes" id="UP000306319"/>
    </source>
</evidence>
<comment type="caution">
    <text evidence="1">The sequence shown here is derived from an EMBL/GenBank/DDBJ whole genome shotgun (WGS) entry which is preliminary data.</text>
</comment>
<accession>A0AC61RC46</accession>
<organism evidence="1 2">
    <name type="scientific">Lepagella muris</name>
    <dbReference type="NCBI Taxonomy" id="3032870"/>
    <lineage>
        <taxon>Bacteria</taxon>
        <taxon>Pseudomonadati</taxon>
        <taxon>Bacteroidota</taxon>
        <taxon>Bacteroidia</taxon>
        <taxon>Bacteroidales</taxon>
        <taxon>Muribaculaceae</taxon>
        <taxon>Lepagella</taxon>
    </lineage>
</organism>
<proteinExistence type="predicted"/>
<dbReference type="EMBL" id="SRYB01000035">
    <property type="protein sequence ID" value="TGY76852.1"/>
    <property type="molecule type" value="Genomic_DNA"/>
</dbReference>
<gene>
    <name evidence="1" type="ORF">E5331_17255</name>
</gene>
<protein>
    <submittedName>
        <fullName evidence="1">DUF4270 family protein</fullName>
    </submittedName>
</protein>
<keyword evidence="2" id="KW-1185">Reference proteome</keyword>
<reference evidence="1" key="1">
    <citation type="submission" date="2019-04" db="EMBL/GenBank/DDBJ databases">
        <title>Microbes associate with the intestines of laboratory mice.</title>
        <authorList>
            <person name="Navarre W."/>
            <person name="Wong E."/>
            <person name="Huang K."/>
            <person name="Tropini C."/>
            <person name="Ng K."/>
            <person name="Yu B."/>
        </authorList>
    </citation>
    <scope>NUCLEOTIDE SEQUENCE</scope>
    <source>
        <strain evidence="1">NM04_E33</strain>
    </source>
</reference>
<name>A0AC61RC46_9BACT</name>
<dbReference type="Proteomes" id="UP000306319">
    <property type="component" value="Unassembled WGS sequence"/>
</dbReference>
<sequence>MNIFSTKDINCFRFAIPATVFAFAALTSSCEDETSKIGSSLTEGEISISIDTMMFNLNAVPLENTNFDSRTGNLLLGNINVPEYGKLDCSFVTRLLCATNLNLADSLLTPERVDSCDIMMYIKRGDLVGDSLAPQKVSVFGLDKQLPSDISNTFNPEGYYNKSNPLGSASYTPTWIGENDSIFSAATNTQKYYYTSIQVPLSPEIGKQIFSDYKDNPSIFAWPETFAQKYPGYFIDQTFGNGCVANIFEIRLRIFYWYMKKVSYTEDKETKYKWEKTAAYAIPFISSPEVLSSNNISYTVSDDIIGMINDGKTIITTPGGYNTSFRFPAQDIINHYKKDEHNLSLISELLLTIPAEPIENSFNIGTAPTLLLIKSSEVEDFFNNNKIPDNVSSFTASYDATNKQYKFSSMRSYIMQLLDKSEITDEDVEFTIIPVELQSETAGNYGSSTSYVTKCSPYIVKPTMTHLFTEKASIVFTFSSQIIK</sequence>